<feature type="region of interest" description="Disordered" evidence="1">
    <location>
        <begin position="1"/>
        <end position="36"/>
    </location>
</feature>
<evidence type="ECO:0000313" key="3">
    <source>
        <dbReference type="Proteomes" id="UP000265515"/>
    </source>
</evidence>
<evidence type="ECO:0000313" key="2">
    <source>
        <dbReference type="EMBL" id="GBG66551.1"/>
    </source>
</evidence>
<feature type="compositionally biased region" description="Basic residues" evidence="1">
    <location>
        <begin position="126"/>
        <end position="137"/>
    </location>
</feature>
<dbReference type="Gramene" id="GBG66551">
    <property type="protein sequence ID" value="GBG66551"/>
    <property type="gene ID" value="CBR_g64821"/>
</dbReference>
<protein>
    <submittedName>
        <fullName evidence="2">Uncharacterized protein</fullName>
    </submittedName>
</protein>
<evidence type="ECO:0000256" key="1">
    <source>
        <dbReference type="SAM" id="MobiDB-lite"/>
    </source>
</evidence>
<proteinExistence type="predicted"/>
<dbReference type="EMBL" id="BFEA01000076">
    <property type="protein sequence ID" value="GBG66551.1"/>
    <property type="molecule type" value="Genomic_DNA"/>
</dbReference>
<feature type="region of interest" description="Disordered" evidence="1">
    <location>
        <begin position="120"/>
        <end position="148"/>
    </location>
</feature>
<organism evidence="2 3">
    <name type="scientific">Chara braunii</name>
    <name type="common">Braun's stonewort</name>
    <dbReference type="NCBI Taxonomy" id="69332"/>
    <lineage>
        <taxon>Eukaryota</taxon>
        <taxon>Viridiplantae</taxon>
        <taxon>Streptophyta</taxon>
        <taxon>Charophyceae</taxon>
        <taxon>Charales</taxon>
        <taxon>Characeae</taxon>
        <taxon>Chara</taxon>
    </lineage>
</organism>
<dbReference type="Proteomes" id="UP000265515">
    <property type="component" value="Unassembled WGS sequence"/>
</dbReference>
<dbReference type="AlphaFoldDB" id="A0A388K945"/>
<feature type="compositionally biased region" description="Low complexity" evidence="1">
    <location>
        <begin position="1"/>
        <end position="20"/>
    </location>
</feature>
<keyword evidence="3" id="KW-1185">Reference proteome</keyword>
<gene>
    <name evidence="2" type="ORF">CBR_g64821</name>
</gene>
<comment type="caution">
    <text evidence="2">The sequence shown here is derived from an EMBL/GenBank/DDBJ whole genome shotgun (WGS) entry which is preliminary data.</text>
</comment>
<sequence length="279" mass="30767">MATSAAAGGAAVSQVGSSGAEQGLDSPVLNSMPGQQPGEYISDFAARVLTFSKVVAEEEQWQAEAAATLRWQQQEVAEAQHRQQEAAADAVQCLRQESATSLLQEELEYAAMLRAWHFTPPDGHNQRRSTKRQRKKFPSSSRRMTCKWQQHELQRLERVIGELRDSQGQANRSIHAHLDRLKQDNAASASAAPSNNQPSTRQLEQRIVVATIGDLGTLAESATISHQIALLTSSLRTLQQRPSSSGEQHTYKMPNFNIEKFDGYTKQNTLHGGKALPQN</sequence>
<reference evidence="2 3" key="1">
    <citation type="journal article" date="2018" name="Cell">
        <title>The Chara Genome: Secondary Complexity and Implications for Plant Terrestrialization.</title>
        <authorList>
            <person name="Nishiyama T."/>
            <person name="Sakayama H."/>
            <person name="Vries J.D."/>
            <person name="Buschmann H."/>
            <person name="Saint-Marcoux D."/>
            <person name="Ullrich K.K."/>
            <person name="Haas F.B."/>
            <person name="Vanderstraeten L."/>
            <person name="Becker D."/>
            <person name="Lang D."/>
            <person name="Vosolsobe S."/>
            <person name="Rombauts S."/>
            <person name="Wilhelmsson P.K.I."/>
            <person name="Janitza P."/>
            <person name="Kern R."/>
            <person name="Heyl A."/>
            <person name="Rumpler F."/>
            <person name="Villalobos L.I.A.C."/>
            <person name="Clay J.M."/>
            <person name="Skokan R."/>
            <person name="Toyoda A."/>
            <person name="Suzuki Y."/>
            <person name="Kagoshima H."/>
            <person name="Schijlen E."/>
            <person name="Tajeshwar N."/>
            <person name="Catarino B."/>
            <person name="Hetherington A.J."/>
            <person name="Saltykova A."/>
            <person name="Bonnot C."/>
            <person name="Breuninger H."/>
            <person name="Symeonidi A."/>
            <person name="Radhakrishnan G.V."/>
            <person name="Van Nieuwerburgh F."/>
            <person name="Deforce D."/>
            <person name="Chang C."/>
            <person name="Karol K.G."/>
            <person name="Hedrich R."/>
            <person name="Ulvskov P."/>
            <person name="Glockner G."/>
            <person name="Delwiche C.F."/>
            <person name="Petrasek J."/>
            <person name="Van de Peer Y."/>
            <person name="Friml J."/>
            <person name="Beilby M."/>
            <person name="Dolan L."/>
            <person name="Kohara Y."/>
            <person name="Sugano S."/>
            <person name="Fujiyama A."/>
            <person name="Delaux P.-M."/>
            <person name="Quint M."/>
            <person name="TheiBen G."/>
            <person name="Hagemann M."/>
            <person name="Harholt J."/>
            <person name="Dunand C."/>
            <person name="Zachgo S."/>
            <person name="Langdale J."/>
            <person name="Maumus F."/>
            <person name="Straeten D.V.D."/>
            <person name="Gould S.B."/>
            <person name="Rensing S.A."/>
        </authorList>
    </citation>
    <scope>NUCLEOTIDE SEQUENCE [LARGE SCALE GENOMIC DNA]</scope>
    <source>
        <strain evidence="2 3">S276</strain>
    </source>
</reference>
<name>A0A388K945_CHABU</name>
<accession>A0A388K945</accession>